<proteinExistence type="predicted"/>
<dbReference type="GO" id="GO:0008168">
    <property type="term" value="F:methyltransferase activity"/>
    <property type="evidence" value="ECO:0007669"/>
    <property type="project" value="UniProtKB-KW"/>
</dbReference>
<dbReference type="Gene3D" id="3.30.1360.120">
    <property type="entry name" value="Probable tRNA modification gtpase trme, domain 1"/>
    <property type="match status" value="1"/>
</dbReference>
<dbReference type="Pfam" id="PF08669">
    <property type="entry name" value="GCV_T_C"/>
    <property type="match status" value="1"/>
</dbReference>
<dbReference type="InterPro" id="IPR006222">
    <property type="entry name" value="GCVT_N"/>
</dbReference>
<reference evidence="4 5" key="1">
    <citation type="submission" date="2014-03" db="EMBL/GenBank/DDBJ databases">
        <title>Genome of Paenirhodobacter enshiensis DW2-9.</title>
        <authorList>
            <person name="Wang D."/>
            <person name="Wang G."/>
        </authorList>
    </citation>
    <scope>NUCLEOTIDE SEQUENCE [LARGE SCALE GENOMIC DNA]</scope>
    <source>
        <strain evidence="4 5">DW2-9</strain>
    </source>
</reference>
<keyword evidence="4" id="KW-0489">Methyltransferase</keyword>
<evidence type="ECO:0000259" key="2">
    <source>
        <dbReference type="Pfam" id="PF01571"/>
    </source>
</evidence>
<dbReference type="InterPro" id="IPR013977">
    <property type="entry name" value="GcvT_C"/>
</dbReference>
<organism evidence="4 5">
    <name type="scientific">Paenirhodobacter enshiensis</name>
    <dbReference type="NCBI Taxonomy" id="1105367"/>
    <lineage>
        <taxon>Bacteria</taxon>
        <taxon>Pseudomonadati</taxon>
        <taxon>Pseudomonadota</taxon>
        <taxon>Alphaproteobacteria</taxon>
        <taxon>Rhodobacterales</taxon>
        <taxon>Rhodobacter group</taxon>
        <taxon>Paenirhodobacter</taxon>
    </lineage>
</organism>
<dbReference type="RefSeq" id="WP_036637791.1">
    <property type="nucleotide sequence ID" value="NZ_JFZB01000018.1"/>
</dbReference>
<feature type="domain" description="GCVT N-terminal" evidence="2">
    <location>
        <begin position="11"/>
        <end position="246"/>
    </location>
</feature>
<gene>
    <name evidence="4" type="ORF">CG50_02645</name>
</gene>
<dbReference type="AlphaFoldDB" id="A0A086XV42"/>
<dbReference type="STRING" id="1105367.CG50_02645"/>
<keyword evidence="4" id="KW-0808">Transferase</keyword>
<feature type="domain" description="Aminomethyltransferase C-terminal" evidence="3">
    <location>
        <begin position="290"/>
        <end position="368"/>
    </location>
</feature>
<sequence length="378" mass="41792">MTASWRFSTLAERHRALGSKLEDWSGMGTAWSYDGDPVAEYMAIRTKAGLMDVSGLKKVHITGPGASHVIDRATTRNVEKLMPGRAVYAAMLNDAGKFIDDCVIYRTGPNAFMVVHGSGQGFEQLTMAAYGRDVSVRFDDNLHDLSLQGPLAVDYLEKYVPGIRQLRYFGHMQTSLFGVPAMISRTGYTGERGYELFVRGQDAPMVWDRILEEGAAMGIIPCRFTTLDLLRTESYLLFFPYDNSEMYPFEDEPCGDTLWELGLDFTVSPGKTGFRGAEEHYRLRGKERFRIWGLKLAGDVAPENGAPVLRDGKKVGVVTQAMHSPLNDWTVAIARLPVDCANEGTALTVQSAEAGEIAATTAAMPFFDIDKARRTAKD</sequence>
<accession>A0A086XV42</accession>
<dbReference type="SUPFAM" id="SSF101790">
    <property type="entry name" value="Aminomethyltransferase beta-barrel domain"/>
    <property type="match status" value="1"/>
</dbReference>
<protein>
    <submittedName>
        <fullName evidence="4">Aminomethyltransferase</fullName>
    </submittedName>
</protein>
<keyword evidence="5" id="KW-1185">Reference proteome</keyword>
<dbReference type="Proteomes" id="UP000028824">
    <property type="component" value="Unassembled WGS sequence"/>
</dbReference>
<comment type="caution">
    <text evidence="4">The sequence shown here is derived from an EMBL/GenBank/DDBJ whole genome shotgun (WGS) entry which is preliminary data.</text>
</comment>
<dbReference type="GO" id="GO:0005829">
    <property type="term" value="C:cytosol"/>
    <property type="evidence" value="ECO:0007669"/>
    <property type="project" value="TreeGrafter"/>
</dbReference>
<dbReference type="PANTHER" id="PTHR43757:SF2">
    <property type="entry name" value="AMINOMETHYLTRANSFERASE, MITOCHONDRIAL"/>
    <property type="match status" value="1"/>
</dbReference>
<feature type="binding site" evidence="1">
    <location>
        <position position="195"/>
    </location>
    <ligand>
        <name>substrate</name>
    </ligand>
</feature>
<dbReference type="SUPFAM" id="SSF103025">
    <property type="entry name" value="Folate-binding domain"/>
    <property type="match status" value="1"/>
</dbReference>
<dbReference type="InterPro" id="IPR028896">
    <property type="entry name" value="GcvT/YgfZ/DmdA"/>
</dbReference>
<name>A0A086XV42_9RHOB</name>
<dbReference type="EMBL" id="JFZB01000018">
    <property type="protein sequence ID" value="KFI25892.1"/>
    <property type="molecule type" value="Genomic_DNA"/>
</dbReference>
<evidence type="ECO:0000313" key="4">
    <source>
        <dbReference type="EMBL" id="KFI25892.1"/>
    </source>
</evidence>
<evidence type="ECO:0000259" key="3">
    <source>
        <dbReference type="Pfam" id="PF08669"/>
    </source>
</evidence>
<dbReference type="GO" id="GO:0032259">
    <property type="term" value="P:methylation"/>
    <property type="evidence" value="ECO:0007669"/>
    <property type="project" value="UniProtKB-KW"/>
</dbReference>
<dbReference type="InterPro" id="IPR029043">
    <property type="entry name" value="GcvT/YgfZ_C"/>
</dbReference>
<dbReference type="eggNOG" id="COG0404">
    <property type="taxonomic scope" value="Bacteria"/>
</dbReference>
<evidence type="ECO:0000313" key="5">
    <source>
        <dbReference type="Proteomes" id="UP000028824"/>
    </source>
</evidence>
<dbReference type="InterPro" id="IPR027266">
    <property type="entry name" value="TrmE/GcvT-like"/>
</dbReference>
<dbReference type="OrthoDB" id="9772660at2"/>
<dbReference type="Pfam" id="PF01571">
    <property type="entry name" value="GCV_T"/>
    <property type="match status" value="1"/>
</dbReference>
<evidence type="ECO:0000256" key="1">
    <source>
        <dbReference type="PIRSR" id="PIRSR006487-1"/>
    </source>
</evidence>
<dbReference type="PIRSF" id="PIRSF006487">
    <property type="entry name" value="GcvT"/>
    <property type="match status" value="1"/>
</dbReference>
<dbReference type="PANTHER" id="PTHR43757">
    <property type="entry name" value="AMINOMETHYLTRANSFERASE"/>
    <property type="match status" value="1"/>
</dbReference>